<feature type="chain" id="PRO_5046603149" evidence="1">
    <location>
        <begin position="33"/>
        <end position="610"/>
    </location>
</feature>
<evidence type="ECO:0000313" key="3">
    <source>
        <dbReference type="Proteomes" id="UP001157910"/>
    </source>
</evidence>
<gene>
    <name evidence="2" type="ORF">SAMN06296065_102209</name>
</gene>
<name>A0ABY1Q241_9SPHN</name>
<dbReference type="RefSeq" id="WP_283405261.1">
    <property type="nucleotide sequence ID" value="NZ_FXUI01000002.1"/>
</dbReference>
<feature type="signal peptide" evidence="1">
    <location>
        <begin position="1"/>
        <end position="32"/>
    </location>
</feature>
<protein>
    <submittedName>
        <fullName evidence="2">Uncharacterized conserved protein, DUF885 familyt</fullName>
    </submittedName>
</protein>
<dbReference type="EMBL" id="FXUI01000002">
    <property type="protein sequence ID" value="SMP56973.1"/>
    <property type="molecule type" value="Genomic_DNA"/>
</dbReference>
<reference evidence="2 3" key="1">
    <citation type="submission" date="2017-05" db="EMBL/GenBank/DDBJ databases">
        <authorList>
            <person name="Varghese N."/>
            <person name="Submissions S."/>
        </authorList>
    </citation>
    <scope>NUCLEOTIDE SEQUENCE [LARGE SCALE GENOMIC DNA]</scope>
    <source>
        <strain evidence="2 3">SM16</strain>
    </source>
</reference>
<evidence type="ECO:0000256" key="1">
    <source>
        <dbReference type="SAM" id="SignalP"/>
    </source>
</evidence>
<keyword evidence="1" id="KW-0732">Signal</keyword>
<dbReference type="PROSITE" id="PS51318">
    <property type="entry name" value="TAT"/>
    <property type="match status" value="1"/>
</dbReference>
<evidence type="ECO:0000313" key="2">
    <source>
        <dbReference type="EMBL" id="SMP56973.1"/>
    </source>
</evidence>
<dbReference type="PANTHER" id="PTHR33361:SF2">
    <property type="entry name" value="DUF885 DOMAIN-CONTAINING PROTEIN"/>
    <property type="match status" value="1"/>
</dbReference>
<dbReference type="PANTHER" id="PTHR33361">
    <property type="entry name" value="GLR0591 PROTEIN"/>
    <property type="match status" value="1"/>
</dbReference>
<dbReference type="Pfam" id="PF05960">
    <property type="entry name" value="DUF885"/>
    <property type="match status" value="1"/>
</dbReference>
<dbReference type="InterPro" id="IPR010281">
    <property type="entry name" value="DUF885"/>
</dbReference>
<accession>A0ABY1Q241</accession>
<dbReference type="Proteomes" id="UP001157910">
    <property type="component" value="Unassembled WGS sequence"/>
</dbReference>
<sequence length="610" mass="66650">MIDTPFTLSRRSALSLLLAGTATLAAPVRALAASQEGGAAALLDKIAWDMLQHVPESATGLGVDVGEHAALRARLEDRSRSGREAYAATLRQALASVDAVDATGLDHSTRTSLAVVKSAFGTALEGFALPYGDVAVGGWRNTPYVVIQNVGAYIDTPRLLDAEHPVRNPGDADAWISRLSQFAPQLEGERTRVEEAAAKGLVPPDFLLDRAIAQMTSTIADARNEGGSLVTSITGKTKEMGSRWAADAKRIVAGDVVPALERQLAELQRERSMARSDPGMRERPHGSEFYAWALRASTTTTLSADEVHQRGLQELADLHARMEPILRSLGYTQGSVGERMAALGDDKRFMFAEGDPGRAEIFAFIQKRVDWIRQQMPRAFRQVVPGNLEVRRLPLSEEPGAPTAYGGAGSKDGSIPGKMWINLRSTSLHRTYDLPTLVHHEAIPGHVWQGEYANRLPLIRSLLAFNAYSEGWALYGEQLADELGAYDDDPVGRLGYLQSLAFRACRMVVDTGLHAKGWTREQAVRFFMEKNGNKQEEVVNEVDRYCSWPGQACGYKMGHSQIVAQRTRAMQALGKSYDLRDYNQAVVDGGNVPLDVLARNVSEYIAARKA</sequence>
<keyword evidence="3" id="KW-1185">Reference proteome</keyword>
<dbReference type="InterPro" id="IPR006311">
    <property type="entry name" value="TAT_signal"/>
</dbReference>
<comment type="caution">
    <text evidence="2">The sequence shown here is derived from an EMBL/GenBank/DDBJ whole genome shotgun (WGS) entry which is preliminary data.</text>
</comment>
<organism evidence="2 3">
    <name type="scientific">Novosphingobium panipatense</name>
    <dbReference type="NCBI Taxonomy" id="428991"/>
    <lineage>
        <taxon>Bacteria</taxon>
        <taxon>Pseudomonadati</taxon>
        <taxon>Pseudomonadota</taxon>
        <taxon>Alphaproteobacteria</taxon>
        <taxon>Sphingomonadales</taxon>
        <taxon>Sphingomonadaceae</taxon>
        <taxon>Novosphingobium</taxon>
    </lineage>
</organism>
<proteinExistence type="predicted"/>